<dbReference type="HOGENOM" id="CLU_095018_3_0_9"/>
<dbReference type="EMBL" id="CP009287">
    <property type="protein sequence ID" value="AIQ66726.1"/>
    <property type="molecule type" value="Genomic_DNA"/>
</dbReference>
<comment type="subcellular location">
    <subcellularLocation>
        <location evidence="1">Membrane</location>
        <topology evidence="1">Multi-pass membrane protein</topology>
    </subcellularLocation>
</comment>
<sequence>MSPIRSSTGIPDHIAAALCYFFPFIGGIVFLALEKRSRFVLFHALQSLIAFGALMIAHVLCGFIPLLGPLAASLISLCSFAVWLLMIYHALGGRWYRLPWAGDIAERQLRQL</sequence>
<evidence type="ECO:0000256" key="2">
    <source>
        <dbReference type="ARBA" id="ARBA00022692"/>
    </source>
</evidence>
<accession>A0A089LYW2</accession>
<feature type="transmembrane region" description="Helical" evidence="5">
    <location>
        <begin position="40"/>
        <end position="60"/>
    </location>
</feature>
<evidence type="ECO:0000256" key="5">
    <source>
        <dbReference type="SAM" id="Phobius"/>
    </source>
</evidence>
<dbReference type="OrthoDB" id="2657448at2"/>
<protein>
    <submittedName>
        <fullName evidence="6">Membrane protein</fullName>
    </submittedName>
</protein>
<reference evidence="6 7" key="1">
    <citation type="submission" date="2014-08" db="EMBL/GenBank/DDBJ databases">
        <title>Comparative genomics of the Paenibacillus odorifer group.</title>
        <authorList>
            <person name="den Bakker H.C."/>
            <person name="Tsai Y.-C."/>
            <person name="Martin N."/>
            <person name="Korlach J."/>
            <person name="Wiedmann M."/>
        </authorList>
    </citation>
    <scope>NUCLEOTIDE SEQUENCE [LARGE SCALE GENOMIC DNA]</scope>
    <source>
        <strain evidence="6 7">DSM 15220</strain>
    </source>
</reference>
<evidence type="ECO:0000313" key="6">
    <source>
        <dbReference type="EMBL" id="AIQ66726.1"/>
    </source>
</evidence>
<dbReference type="eggNOG" id="COG4818">
    <property type="taxonomic scope" value="Bacteria"/>
</dbReference>
<organism evidence="6 7">
    <name type="scientific">Paenibacillus graminis</name>
    <dbReference type="NCBI Taxonomy" id="189425"/>
    <lineage>
        <taxon>Bacteria</taxon>
        <taxon>Bacillati</taxon>
        <taxon>Bacillota</taxon>
        <taxon>Bacilli</taxon>
        <taxon>Bacillales</taxon>
        <taxon>Paenibacillaceae</taxon>
        <taxon>Paenibacillus</taxon>
    </lineage>
</organism>
<keyword evidence="4 5" id="KW-0472">Membrane</keyword>
<feature type="transmembrane region" description="Helical" evidence="5">
    <location>
        <begin position="14"/>
        <end position="33"/>
    </location>
</feature>
<feature type="transmembrane region" description="Helical" evidence="5">
    <location>
        <begin position="66"/>
        <end position="88"/>
    </location>
</feature>
<dbReference type="PANTHER" id="PTHR36460:SF1">
    <property type="entry name" value="UPF0132 DOMAIN PROTEIN (AFU_ORTHOLOGUE AFUA_3G10255)"/>
    <property type="match status" value="1"/>
</dbReference>
<dbReference type="AlphaFoldDB" id="A0A089LYW2"/>
<keyword evidence="7" id="KW-1185">Reference proteome</keyword>
<gene>
    <name evidence="6" type="ORF">PGRAT_02985</name>
</gene>
<dbReference type="InterPro" id="IPR019109">
    <property type="entry name" value="MamF_MmsF"/>
</dbReference>
<keyword evidence="2 5" id="KW-0812">Transmembrane</keyword>
<keyword evidence="3 5" id="KW-1133">Transmembrane helix</keyword>
<name>A0A089LYW2_9BACL</name>
<dbReference type="STRING" id="189425.PGRAT_02985"/>
<dbReference type="Pfam" id="PF09685">
    <property type="entry name" value="MamF_MmsF"/>
    <property type="match status" value="1"/>
</dbReference>
<dbReference type="KEGG" id="pgm:PGRAT_02985"/>
<dbReference type="Proteomes" id="UP000029500">
    <property type="component" value="Chromosome"/>
</dbReference>
<dbReference type="GO" id="GO:0016020">
    <property type="term" value="C:membrane"/>
    <property type="evidence" value="ECO:0007669"/>
    <property type="project" value="UniProtKB-SubCell"/>
</dbReference>
<proteinExistence type="predicted"/>
<dbReference type="PANTHER" id="PTHR36460">
    <property type="entry name" value="UPF0132 DOMAIN PROTEIN (AFU_ORTHOLOGUE AFUA_3G10255)"/>
    <property type="match status" value="1"/>
</dbReference>
<evidence type="ECO:0000313" key="7">
    <source>
        <dbReference type="Proteomes" id="UP000029500"/>
    </source>
</evidence>
<evidence type="ECO:0000256" key="1">
    <source>
        <dbReference type="ARBA" id="ARBA00004141"/>
    </source>
</evidence>
<dbReference type="RefSeq" id="WP_025707909.1">
    <property type="nucleotide sequence ID" value="NZ_CP009287.1"/>
</dbReference>
<evidence type="ECO:0000256" key="4">
    <source>
        <dbReference type="ARBA" id="ARBA00023136"/>
    </source>
</evidence>
<evidence type="ECO:0000256" key="3">
    <source>
        <dbReference type="ARBA" id="ARBA00022989"/>
    </source>
</evidence>